<dbReference type="GO" id="GO:0044874">
    <property type="term" value="P:lipoprotein localization to outer membrane"/>
    <property type="evidence" value="ECO:0007669"/>
    <property type="project" value="TreeGrafter"/>
</dbReference>
<reference evidence="12 14" key="1">
    <citation type="submission" date="2020-09" db="EMBL/GenBank/DDBJ databases">
        <title>Draft Genomes of Bacterial Isolates from North Pond Shallow Sediments.</title>
        <authorList>
            <person name="Kiel Reese B."/>
            <person name="Mullis M."/>
            <person name="Weisend R.E."/>
        </authorList>
    </citation>
    <scope>NUCLEOTIDE SEQUENCE</scope>
    <source>
        <strain evidence="12">KJE-2</strain>
        <strain evidence="11 14">KJE-3</strain>
    </source>
</reference>
<feature type="transmembrane region" description="Helical" evidence="8">
    <location>
        <begin position="26"/>
        <end position="48"/>
    </location>
</feature>
<dbReference type="Proteomes" id="UP000655994">
    <property type="component" value="Unassembled WGS sequence"/>
</dbReference>
<dbReference type="InterPro" id="IPR011925">
    <property type="entry name" value="LolCE_TM"/>
</dbReference>
<dbReference type="GO" id="GO:0098797">
    <property type="term" value="C:plasma membrane protein complex"/>
    <property type="evidence" value="ECO:0007669"/>
    <property type="project" value="TreeGrafter"/>
</dbReference>
<comment type="caution">
    <text evidence="12">The sequence shown here is derived from an EMBL/GenBank/DDBJ whole genome shotgun (WGS) entry which is preliminary data.</text>
</comment>
<gene>
    <name evidence="11" type="ORF">JHC10_12165</name>
    <name evidence="12" type="ORF">JHC11_13865</name>
</gene>
<evidence type="ECO:0000256" key="3">
    <source>
        <dbReference type="ARBA" id="ARBA00022448"/>
    </source>
</evidence>
<keyword evidence="6 8" id="KW-1133">Transmembrane helix</keyword>
<dbReference type="AlphaFoldDB" id="A0A8I1GBD0"/>
<dbReference type="PANTHER" id="PTHR30489">
    <property type="entry name" value="LIPOPROTEIN-RELEASING SYSTEM TRANSMEMBRANE PROTEIN LOLE"/>
    <property type="match status" value="1"/>
</dbReference>
<dbReference type="Pfam" id="PF12704">
    <property type="entry name" value="MacB_PCD"/>
    <property type="match status" value="1"/>
</dbReference>
<keyword evidence="3" id="KW-0813">Transport</keyword>
<evidence type="ECO:0000256" key="5">
    <source>
        <dbReference type="ARBA" id="ARBA00022692"/>
    </source>
</evidence>
<evidence type="ECO:0000256" key="8">
    <source>
        <dbReference type="SAM" id="Phobius"/>
    </source>
</evidence>
<evidence type="ECO:0000313" key="14">
    <source>
        <dbReference type="Proteomes" id="UP000655994"/>
    </source>
</evidence>
<feature type="transmembrane region" description="Helical" evidence="8">
    <location>
        <begin position="275"/>
        <end position="297"/>
    </location>
</feature>
<dbReference type="EMBL" id="JAEMOP010000009">
    <property type="protein sequence ID" value="MBJ7317080.1"/>
    <property type="molecule type" value="Genomic_DNA"/>
</dbReference>
<feature type="transmembrane region" description="Helical" evidence="8">
    <location>
        <begin position="368"/>
        <end position="392"/>
    </location>
</feature>
<sequence>MFQPVVLFIGLRYSRARQGSAFTAFINRFAFAGIALGVMALVVVMSVMNGFEGQLKSRILGAVPQVTVTDPDSSTQLSNWQEVQQQLPELATIKGSVPFVQTQGILQISDKMSVANIQGVYPDKGALPPSLTDKMVAGNWESLEPGSYHLVIGQRLAQKQGIAPGDTVRVIAAQGGVYTPFGLVPSQRRFVVSGLFAMGSEVDESVVFAHGDDLARLIRLPEGKVTGLQLFLNDAFDAPQVAQTLRNQTELSVDDWRQSYGQLFEAVGMEKRMMWLMLALIIAVAAFNTLSALVMVINDKRHDIAILQTLGLSNGRIRTVFLLQGLYNGVLGSLLGIILGLLLSWYLNDILDLFGAHIVSGTEEGLPIIINLFQVTATAVAAILLTLVATLYPASQAAHVQPSEALRYD</sequence>
<feature type="domain" description="MacB-like periplasmic core" evidence="10">
    <location>
        <begin position="32"/>
        <end position="247"/>
    </location>
</feature>
<dbReference type="InterPro" id="IPR025857">
    <property type="entry name" value="MacB_PCD"/>
</dbReference>
<evidence type="ECO:0000256" key="4">
    <source>
        <dbReference type="ARBA" id="ARBA00022475"/>
    </source>
</evidence>
<keyword evidence="7 8" id="KW-0472">Membrane</keyword>
<keyword evidence="5 8" id="KW-0812">Transmembrane</keyword>
<dbReference type="GO" id="GO:0042953">
    <property type="term" value="P:lipoprotein transport"/>
    <property type="evidence" value="ECO:0007669"/>
    <property type="project" value="InterPro"/>
</dbReference>
<evidence type="ECO:0000259" key="9">
    <source>
        <dbReference type="Pfam" id="PF02687"/>
    </source>
</evidence>
<feature type="transmembrane region" description="Helical" evidence="8">
    <location>
        <begin position="326"/>
        <end position="347"/>
    </location>
</feature>
<evidence type="ECO:0000256" key="6">
    <source>
        <dbReference type="ARBA" id="ARBA00022989"/>
    </source>
</evidence>
<dbReference type="RefSeq" id="WP_199494963.1">
    <property type="nucleotide sequence ID" value="NZ_JAEMOO010000009.1"/>
</dbReference>
<evidence type="ECO:0000313" key="11">
    <source>
        <dbReference type="EMBL" id="MBJ7267691.1"/>
    </source>
</evidence>
<keyword evidence="12" id="KW-0449">Lipoprotein</keyword>
<evidence type="ECO:0000313" key="13">
    <source>
        <dbReference type="Proteomes" id="UP000621390"/>
    </source>
</evidence>
<evidence type="ECO:0000259" key="10">
    <source>
        <dbReference type="Pfam" id="PF12704"/>
    </source>
</evidence>
<dbReference type="EMBL" id="JAEMOS010000041">
    <property type="protein sequence ID" value="MBJ7267691.1"/>
    <property type="molecule type" value="Genomic_DNA"/>
</dbReference>
<keyword evidence="4" id="KW-1003">Cell membrane</keyword>
<feature type="domain" description="ABC3 transporter permease C-terminal" evidence="9">
    <location>
        <begin position="276"/>
        <end position="402"/>
    </location>
</feature>
<evidence type="ECO:0000256" key="7">
    <source>
        <dbReference type="ARBA" id="ARBA00023136"/>
    </source>
</evidence>
<evidence type="ECO:0000313" key="12">
    <source>
        <dbReference type="EMBL" id="MBJ7317080.1"/>
    </source>
</evidence>
<dbReference type="InterPro" id="IPR003838">
    <property type="entry name" value="ABC3_permease_C"/>
</dbReference>
<keyword evidence="14" id="KW-1185">Reference proteome</keyword>
<name>A0A8I1GBD0_9GAMM</name>
<evidence type="ECO:0000256" key="2">
    <source>
        <dbReference type="ARBA" id="ARBA00005236"/>
    </source>
</evidence>
<dbReference type="NCBIfam" id="TIGR02212">
    <property type="entry name" value="lolCE"/>
    <property type="match status" value="1"/>
</dbReference>
<dbReference type="InterPro" id="IPR051447">
    <property type="entry name" value="Lipoprotein-release_system"/>
</dbReference>
<comment type="subcellular location">
    <subcellularLocation>
        <location evidence="1">Cell membrane</location>
        <topology evidence="1">Multi-pass membrane protein</topology>
    </subcellularLocation>
</comment>
<dbReference type="PANTHER" id="PTHR30489:SF8">
    <property type="entry name" value="LIPOPROTEIN-RELEASING SYSTEM TRANSMEMBRANE PROTEIN LOLC"/>
    <property type="match status" value="1"/>
</dbReference>
<dbReference type="Proteomes" id="UP000621390">
    <property type="component" value="Unassembled WGS sequence"/>
</dbReference>
<protein>
    <submittedName>
        <fullName evidence="12">Lipoprotein-releasing ABC transporter permease subunit</fullName>
    </submittedName>
</protein>
<proteinExistence type="inferred from homology"/>
<comment type="similarity">
    <text evidence="2">Belongs to the ABC-4 integral membrane protein family. LolC/E subfamily.</text>
</comment>
<organism evidence="12 13">
    <name type="scientific">Idiomarina abyssalis</name>
    <dbReference type="NCBI Taxonomy" id="86102"/>
    <lineage>
        <taxon>Bacteria</taxon>
        <taxon>Pseudomonadati</taxon>
        <taxon>Pseudomonadota</taxon>
        <taxon>Gammaproteobacteria</taxon>
        <taxon>Alteromonadales</taxon>
        <taxon>Idiomarinaceae</taxon>
        <taxon>Idiomarina</taxon>
    </lineage>
</organism>
<accession>A0A8I1GBD0</accession>
<dbReference type="Pfam" id="PF02687">
    <property type="entry name" value="FtsX"/>
    <property type="match status" value="1"/>
</dbReference>
<evidence type="ECO:0000256" key="1">
    <source>
        <dbReference type="ARBA" id="ARBA00004651"/>
    </source>
</evidence>